<dbReference type="PANTHER" id="PTHR23339">
    <property type="entry name" value="TYROSINE SPECIFIC PROTEIN PHOSPHATASE AND DUAL SPECIFICITY PROTEIN PHOSPHATASE"/>
    <property type="match status" value="1"/>
</dbReference>
<dbReference type="InterPro" id="IPR000387">
    <property type="entry name" value="Tyr_Pase_dom"/>
</dbReference>
<dbReference type="Pfam" id="PF22784">
    <property type="entry name" value="PTP-SAK"/>
    <property type="match status" value="1"/>
</dbReference>
<dbReference type="PROSITE" id="PS00383">
    <property type="entry name" value="TYR_PHOSPHATASE_1"/>
    <property type="match status" value="1"/>
</dbReference>
<evidence type="ECO:0000259" key="2">
    <source>
        <dbReference type="PROSITE" id="PS50056"/>
    </source>
</evidence>
<dbReference type="GO" id="GO:0016791">
    <property type="term" value="F:phosphatase activity"/>
    <property type="evidence" value="ECO:0007669"/>
    <property type="project" value="UniProtKB-ARBA"/>
</dbReference>
<dbReference type="InterPro" id="IPR003595">
    <property type="entry name" value="Tyr_Pase_cat"/>
</dbReference>
<dbReference type="SMART" id="SM00404">
    <property type="entry name" value="PTPc_motif"/>
    <property type="match status" value="1"/>
</dbReference>
<dbReference type="InterPro" id="IPR057023">
    <property type="entry name" value="PTP-SAK"/>
</dbReference>
<comment type="caution">
    <text evidence="3">The sequence shown here is derived from an EMBL/GenBank/DDBJ whole genome shotgun (WGS) entry which is preliminary data.</text>
</comment>
<reference evidence="3 4" key="1">
    <citation type="submission" date="2024-05" db="EMBL/GenBank/DDBJ databases">
        <authorList>
            <person name="Wallberg A."/>
        </authorList>
    </citation>
    <scope>NUCLEOTIDE SEQUENCE [LARGE SCALE GENOMIC DNA]</scope>
</reference>
<dbReference type="InterPro" id="IPR050561">
    <property type="entry name" value="PTP"/>
</dbReference>
<keyword evidence="1" id="KW-0378">Hydrolase</keyword>
<proteinExistence type="predicted"/>
<evidence type="ECO:0000313" key="4">
    <source>
        <dbReference type="Proteomes" id="UP001497623"/>
    </source>
</evidence>
<sequence length="139" mass="15739">MEGVGHIVTLSQEKQPPAGCTERGVHCHLIDVPEFSAPTMAQVDKFIGICEWSHGTGSVVCVHCRMGLGRTGTMLACYLVKYFNKTPQKAIAQIRQLRPYSIETQEQEDAVKDYYEYIRSSLKTNKTNKQSFINRFFCT</sequence>
<dbReference type="EMBL" id="CAXKWB010034054">
    <property type="protein sequence ID" value="CAL4144082.1"/>
    <property type="molecule type" value="Genomic_DNA"/>
</dbReference>
<evidence type="ECO:0000256" key="1">
    <source>
        <dbReference type="ARBA" id="ARBA00022801"/>
    </source>
</evidence>
<accession>A0AAV2RXU2</accession>
<keyword evidence="4" id="KW-1185">Reference proteome</keyword>
<gene>
    <name evidence="3" type="ORF">MNOR_LOCUS29411</name>
</gene>
<dbReference type="InterPro" id="IPR016130">
    <property type="entry name" value="Tyr_Pase_AS"/>
</dbReference>
<dbReference type="AlphaFoldDB" id="A0AAV2RXU2"/>
<name>A0AAV2RXU2_MEGNR</name>
<dbReference type="Proteomes" id="UP001497623">
    <property type="component" value="Unassembled WGS sequence"/>
</dbReference>
<organism evidence="3 4">
    <name type="scientific">Meganyctiphanes norvegica</name>
    <name type="common">Northern krill</name>
    <name type="synonym">Thysanopoda norvegica</name>
    <dbReference type="NCBI Taxonomy" id="48144"/>
    <lineage>
        <taxon>Eukaryota</taxon>
        <taxon>Metazoa</taxon>
        <taxon>Ecdysozoa</taxon>
        <taxon>Arthropoda</taxon>
        <taxon>Crustacea</taxon>
        <taxon>Multicrustacea</taxon>
        <taxon>Malacostraca</taxon>
        <taxon>Eumalacostraca</taxon>
        <taxon>Eucarida</taxon>
        <taxon>Euphausiacea</taxon>
        <taxon>Euphausiidae</taxon>
        <taxon>Meganyctiphanes</taxon>
    </lineage>
</organism>
<dbReference type="FunFam" id="3.90.190.10:FF:000157">
    <property type="entry name" value="Protein-tyrosine phosphatase"/>
    <property type="match status" value="1"/>
</dbReference>
<dbReference type="PROSITE" id="PS50056">
    <property type="entry name" value="TYR_PHOSPHATASE_2"/>
    <property type="match status" value="1"/>
</dbReference>
<feature type="domain" description="Tyrosine specific protein phosphatases" evidence="2">
    <location>
        <begin position="44"/>
        <end position="109"/>
    </location>
</feature>
<protein>
    <recommendedName>
        <fullName evidence="2">Tyrosine specific protein phosphatases domain-containing protein</fullName>
    </recommendedName>
</protein>
<dbReference type="SUPFAM" id="SSF52799">
    <property type="entry name" value="(Phosphotyrosine protein) phosphatases II"/>
    <property type="match status" value="1"/>
</dbReference>
<evidence type="ECO:0000313" key="3">
    <source>
        <dbReference type="EMBL" id="CAL4144082.1"/>
    </source>
</evidence>
<dbReference type="InterPro" id="IPR029021">
    <property type="entry name" value="Prot-tyrosine_phosphatase-like"/>
</dbReference>
<dbReference type="Gene3D" id="3.90.190.10">
    <property type="entry name" value="Protein tyrosine phosphatase superfamily"/>
    <property type="match status" value="1"/>
</dbReference>